<name>A0A016X2E2_9BILA</name>
<feature type="domain" description="Reverse transcriptase" evidence="5">
    <location>
        <begin position="701"/>
        <end position="971"/>
    </location>
</feature>
<evidence type="ECO:0000256" key="1">
    <source>
        <dbReference type="ARBA" id="ARBA00022614"/>
    </source>
</evidence>
<sequence length="1047" mass="119694">MTSPNRNLNGCPTNPGPSSPSPLPNSGRIRLFSPEGDRSALATISLDTTAVDLAKAYEVDSIYLQIGNLHIRNLSPRARPLFILREFLASLGHSETAIRTRGTDLKFRHLIAFFLGRPVLQPNSVVRSEILIAACDVRKGKLVHRWSRHKCLLYNGCLRIQKGFPPPSSSLERVLPCFQSGHHRVCDLSDRKLTLLPEALLCTDFSDIQQLNLRRNSLSARSTSSTPSPAQVGWLDDLTRLVSLTTLDLSSNRLSTFPTSVTQLMNLRKLNFASNCIQTLPSNVKLLKRLTSLDLENNWISILPTHLTECDQLIWLNLKFNRIKQVPEEVLLKLPHLAEWCLAGNYIETIVIDQPTAIGRLDLRRTSLSGCFRLPSSCFDQLTFLDIRDNCSVSTVHLTNMPSLQVLHCERLQLTSLHLNGQNLTHLHAHHNMLDCLIIMPVPLHLVFIDISHNNFDSLPDWLCDLPQIDCLRVSNNRLSALPDRIFAAASMRYLYCKNNKIKSLPDPVENIGLVSCVVYGNQLTELPREFFRKCSRYIIEINWIRHVDGHDNGSELGTTKPGRRKIDRQTWLWTDEVKIKVREKKRLYHVFLGDKTVDNWRQYLIAKKAAKKAVAAMKAAHYDNISKQLDAKDGGERLFYRLARSRQRQTEDVEKFYGVNDEHGQLITDRKKATKRWCDYFEKISTEEFSHPPIPQLPPTCGPIQPITVEETMAALKRIEKDSCGLAEEHHNPDLEEERQPRRLCELSADTSAVTQHEDIRTHYRPPNPRHHPSFDEPVWYRSQLRDDGCNSCGTPVDRKKQKPLHLAFLDLEKAFDRVPHEAIWYALRWHGVPEELIEWVRILYAEPRSRVQAAAGTSAEFPISVGVYQGSALSPLLFILVMDAITRDLQRPAPWTLLYADDVMLASEQKEDLQRQTQAWSERLALFGLRLNVKKTEYMRTNLDKPSTIQVDGNDLRRTDYFKYLGSTLSADGNLAHEVVARVNATWLKWRSMTGVLCDKNIPERFKSKVYRAVVRSVALYGAECWPATKEVERRLSVMETKMLR</sequence>
<dbReference type="AlphaFoldDB" id="A0A016X2E2"/>
<dbReference type="PANTHER" id="PTHR47027">
    <property type="entry name" value="REVERSE TRANSCRIPTASE DOMAIN-CONTAINING PROTEIN"/>
    <property type="match status" value="1"/>
</dbReference>
<dbReference type="Proteomes" id="UP000024635">
    <property type="component" value="Unassembled WGS sequence"/>
</dbReference>
<dbReference type="InterPro" id="IPR000477">
    <property type="entry name" value="RT_dom"/>
</dbReference>
<dbReference type="PROSITE" id="PS51450">
    <property type="entry name" value="LRR"/>
    <property type="match status" value="3"/>
</dbReference>
<dbReference type="STRING" id="53326.A0A016X2E2"/>
<feature type="region of interest" description="Disordered" evidence="4">
    <location>
        <begin position="1"/>
        <end position="27"/>
    </location>
</feature>
<evidence type="ECO:0000256" key="4">
    <source>
        <dbReference type="SAM" id="MobiDB-lite"/>
    </source>
</evidence>
<reference evidence="7" key="1">
    <citation type="journal article" date="2015" name="Nat. Genet.">
        <title>The genome and transcriptome of the zoonotic hookworm Ancylostoma ceylanicum identify infection-specific gene families.</title>
        <authorList>
            <person name="Schwarz E.M."/>
            <person name="Hu Y."/>
            <person name="Antoshechkin I."/>
            <person name="Miller M.M."/>
            <person name="Sternberg P.W."/>
            <person name="Aroian R.V."/>
        </authorList>
    </citation>
    <scope>NUCLEOTIDE SEQUENCE</scope>
    <source>
        <strain evidence="7">HY135</strain>
    </source>
</reference>
<dbReference type="CDD" id="cd01650">
    <property type="entry name" value="RT_nLTR_like"/>
    <property type="match status" value="1"/>
</dbReference>
<organism evidence="6 7">
    <name type="scientific">Ancylostoma ceylanicum</name>
    <dbReference type="NCBI Taxonomy" id="53326"/>
    <lineage>
        <taxon>Eukaryota</taxon>
        <taxon>Metazoa</taxon>
        <taxon>Ecdysozoa</taxon>
        <taxon>Nematoda</taxon>
        <taxon>Chromadorea</taxon>
        <taxon>Rhabditida</taxon>
        <taxon>Rhabditina</taxon>
        <taxon>Rhabditomorpha</taxon>
        <taxon>Strongyloidea</taxon>
        <taxon>Ancylostomatidae</taxon>
        <taxon>Ancylostomatinae</taxon>
        <taxon>Ancylostoma</taxon>
    </lineage>
</organism>
<evidence type="ECO:0000259" key="5">
    <source>
        <dbReference type="PROSITE" id="PS50878"/>
    </source>
</evidence>
<dbReference type="InterPro" id="IPR055071">
    <property type="entry name" value="RA_PHLPP-like"/>
</dbReference>
<dbReference type="InterPro" id="IPR003591">
    <property type="entry name" value="Leu-rich_rpt_typical-subtyp"/>
</dbReference>
<dbReference type="Gene3D" id="3.80.10.10">
    <property type="entry name" value="Ribonuclease Inhibitor"/>
    <property type="match status" value="2"/>
</dbReference>
<protein>
    <recommendedName>
        <fullName evidence="5">Reverse transcriptase domain-containing protein</fullName>
    </recommendedName>
</protein>
<dbReference type="GO" id="GO:0046872">
    <property type="term" value="F:metal ion binding"/>
    <property type="evidence" value="ECO:0007669"/>
    <property type="project" value="UniProtKB-KW"/>
</dbReference>
<dbReference type="PROSITE" id="PS50878">
    <property type="entry name" value="RT_POL"/>
    <property type="match status" value="1"/>
</dbReference>
<evidence type="ECO:0000256" key="2">
    <source>
        <dbReference type="ARBA" id="ARBA00022723"/>
    </source>
</evidence>
<dbReference type="InterPro" id="IPR001611">
    <property type="entry name" value="Leu-rich_rpt"/>
</dbReference>
<dbReference type="SUPFAM" id="SSF56672">
    <property type="entry name" value="DNA/RNA polymerases"/>
    <property type="match status" value="1"/>
</dbReference>
<proteinExistence type="predicted"/>
<accession>A0A016X2E2</accession>
<keyword evidence="3" id="KW-0677">Repeat</keyword>
<dbReference type="Gene3D" id="3.30.70.270">
    <property type="match status" value="1"/>
</dbReference>
<dbReference type="OrthoDB" id="1394818at2759"/>
<dbReference type="InterPro" id="IPR032675">
    <property type="entry name" value="LRR_dom_sf"/>
</dbReference>
<keyword evidence="7" id="KW-1185">Reference proteome</keyword>
<dbReference type="SMART" id="SM00364">
    <property type="entry name" value="LRR_BAC"/>
    <property type="match status" value="6"/>
</dbReference>
<dbReference type="EMBL" id="JARK01000003">
    <property type="protein sequence ID" value="EYC46254.1"/>
    <property type="molecule type" value="Genomic_DNA"/>
</dbReference>
<comment type="caution">
    <text evidence="6">The sequence shown here is derived from an EMBL/GenBank/DDBJ whole genome shotgun (WGS) entry which is preliminary data.</text>
</comment>
<dbReference type="Pfam" id="PF13855">
    <property type="entry name" value="LRR_8"/>
    <property type="match status" value="1"/>
</dbReference>
<dbReference type="SUPFAM" id="SSF52058">
    <property type="entry name" value="L domain-like"/>
    <property type="match status" value="1"/>
</dbReference>
<dbReference type="SMART" id="SM00369">
    <property type="entry name" value="LRR_TYP"/>
    <property type="match status" value="5"/>
</dbReference>
<dbReference type="Pfam" id="PF23010">
    <property type="entry name" value="RA_3"/>
    <property type="match status" value="1"/>
</dbReference>
<dbReference type="InterPro" id="IPR043502">
    <property type="entry name" value="DNA/RNA_pol_sf"/>
</dbReference>
<keyword evidence="2" id="KW-0479">Metal-binding</keyword>
<evidence type="ECO:0000313" key="7">
    <source>
        <dbReference type="Proteomes" id="UP000024635"/>
    </source>
</evidence>
<keyword evidence="1" id="KW-0433">Leucine-rich repeat</keyword>
<dbReference type="PANTHER" id="PTHR47027:SF28">
    <property type="entry name" value="ENDONUCLEASE-REVERSE TRANSCRIPTASE"/>
    <property type="match status" value="1"/>
</dbReference>
<dbReference type="Pfam" id="PF00078">
    <property type="entry name" value="RVT_1"/>
    <property type="match status" value="1"/>
</dbReference>
<dbReference type="InterPro" id="IPR043128">
    <property type="entry name" value="Rev_trsase/Diguanyl_cyclase"/>
</dbReference>
<gene>
    <name evidence="6" type="primary">Acey_s0403.g824</name>
    <name evidence="6" type="ORF">Y032_0403g824</name>
</gene>
<evidence type="ECO:0000313" key="6">
    <source>
        <dbReference type="EMBL" id="EYC46254.1"/>
    </source>
</evidence>
<evidence type="ECO:0000256" key="3">
    <source>
        <dbReference type="ARBA" id="ARBA00022737"/>
    </source>
</evidence>
<feature type="compositionally biased region" description="Pro residues" evidence="4">
    <location>
        <begin position="14"/>
        <end position="23"/>
    </location>
</feature>
<dbReference type="Pfam" id="PF00560">
    <property type="entry name" value="LRR_1"/>
    <property type="match status" value="1"/>
</dbReference>